<keyword evidence="4" id="KW-1185">Reference proteome</keyword>
<dbReference type="Proteomes" id="UP000007305">
    <property type="component" value="Chromosome 5"/>
</dbReference>
<evidence type="ECO:0000313" key="3">
    <source>
        <dbReference type="EnsemblPlants" id="Zm00001eb228920_P003"/>
    </source>
</evidence>
<evidence type="ECO:0000256" key="1">
    <source>
        <dbReference type="ARBA" id="ARBA00010582"/>
    </source>
</evidence>
<organism evidence="3 4">
    <name type="scientific">Zea mays</name>
    <name type="common">Maize</name>
    <dbReference type="NCBI Taxonomy" id="4577"/>
    <lineage>
        <taxon>Eukaryota</taxon>
        <taxon>Viridiplantae</taxon>
        <taxon>Streptophyta</taxon>
        <taxon>Embryophyta</taxon>
        <taxon>Tracheophyta</taxon>
        <taxon>Spermatophyta</taxon>
        <taxon>Magnoliopsida</taxon>
        <taxon>Liliopsida</taxon>
        <taxon>Poales</taxon>
        <taxon>Poaceae</taxon>
        <taxon>PACMAD clade</taxon>
        <taxon>Panicoideae</taxon>
        <taxon>Andropogonodae</taxon>
        <taxon>Andropogoneae</taxon>
        <taxon>Tripsacinae</taxon>
        <taxon>Zea</taxon>
    </lineage>
</organism>
<keyword evidence="2" id="KW-0732">Signal</keyword>
<evidence type="ECO:0007829" key="5">
    <source>
        <dbReference type="PeptideAtlas" id="A0A804PD91"/>
    </source>
</evidence>
<dbReference type="PANTHER" id="PTHR23201">
    <property type="entry name" value="EXTENSIN, PROLINE-RICH PROTEIN"/>
    <property type="match status" value="1"/>
</dbReference>
<evidence type="ECO:0000256" key="2">
    <source>
        <dbReference type="SAM" id="SignalP"/>
    </source>
</evidence>
<dbReference type="EnsemblPlants" id="Zm00001eb228920_T003">
    <property type="protein sequence ID" value="Zm00001eb228920_P003"/>
    <property type="gene ID" value="Zm00001eb228920"/>
</dbReference>
<accession>A0A804PD91</accession>
<name>A0A804PD91_MAIZE</name>
<feature type="chain" id="PRO_5032956294" evidence="2">
    <location>
        <begin position="27"/>
        <end position="153"/>
    </location>
</feature>
<comment type="similarity">
    <text evidence="1">Belongs to the GASA family.</text>
</comment>
<dbReference type="Gramene" id="Zm00001eb228920_T003">
    <property type="protein sequence ID" value="Zm00001eb228920_P003"/>
    <property type="gene ID" value="Zm00001eb228920"/>
</dbReference>
<sequence length="153" mass="17098">MTMTTMKKQQQLLLLLSLMFLVAVTAAAVAADPHPQQVQVQVQQQQQAQMRINRATRSLLPQPPPKLGTTENCRQQDTRSHFIDACFSRNTDCPSTCSVRCGNNWKNQMCNKMCNVCCNKCSCVPPGTGQDTRHLCPCYDTMLNPHTGKLKCP</sequence>
<keyword evidence="5" id="KW-1267">Proteomics identification</keyword>
<evidence type="ECO:0000313" key="4">
    <source>
        <dbReference type="Proteomes" id="UP000007305"/>
    </source>
</evidence>
<reference evidence="3" key="2">
    <citation type="submission" date="2019-07" db="EMBL/GenBank/DDBJ databases">
        <authorList>
            <person name="Seetharam A."/>
            <person name="Woodhouse M."/>
            <person name="Cannon E."/>
        </authorList>
    </citation>
    <scope>NUCLEOTIDE SEQUENCE [LARGE SCALE GENOMIC DNA]</scope>
    <source>
        <strain evidence="3">cv. B73</strain>
    </source>
</reference>
<dbReference type="PANTHER" id="PTHR23201:SF80">
    <property type="entry name" value="OS06G0729400 PROTEIN"/>
    <property type="match status" value="1"/>
</dbReference>
<gene>
    <name evidence="3" type="primary">LOC103626488</name>
</gene>
<dbReference type="InterPro" id="IPR003854">
    <property type="entry name" value="GASA"/>
</dbReference>
<feature type="signal peptide" evidence="2">
    <location>
        <begin position="1"/>
        <end position="26"/>
    </location>
</feature>
<dbReference type="Pfam" id="PF02704">
    <property type="entry name" value="GASA"/>
    <property type="match status" value="1"/>
</dbReference>
<proteinExistence type="evidence at protein level"/>
<dbReference type="AlphaFoldDB" id="A0A804PD91"/>
<reference evidence="4" key="1">
    <citation type="journal article" date="2009" name="Science">
        <title>The B73 maize genome: complexity, diversity, and dynamics.</title>
        <authorList>
            <person name="Schnable P.S."/>
            <person name="Ware D."/>
            <person name="Fulton R.S."/>
            <person name="Stein J.C."/>
            <person name="Wei F."/>
            <person name="Pasternak S."/>
            <person name="Liang C."/>
            <person name="Zhang J."/>
            <person name="Fulton L."/>
            <person name="Graves T.A."/>
            <person name="Minx P."/>
            <person name="Reily A.D."/>
            <person name="Courtney L."/>
            <person name="Kruchowski S.S."/>
            <person name="Tomlinson C."/>
            <person name="Strong C."/>
            <person name="Delehaunty K."/>
            <person name="Fronick C."/>
            <person name="Courtney B."/>
            <person name="Rock S.M."/>
            <person name="Belter E."/>
            <person name="Du F."/>
            <person name="Kim K."/>
            <person name="Abbott R.M."/>
            <person name="Cotton M."/>
            <person name="Levy A."/>
            <person name="Marchetto P."/>
            <person name="Ochoa K."/>
            <person name="Jackson S.M."/>
            <person name="Gillam B."/>
            <person name="Chen W."/>
            <person name="Yan L."/>
            <person name="Higginbotham J."/>
            <person name="Cardenas M."/>
            <person name="Waligorski J."/>
            <person name="Applebaum E."/>
            <person name="Phelps L."/>
            <person name="Falcone J."/>
            <person name="Kanchi K."/>
            <person name="Thane T."/>
            <person name="Scimone A."/>
            <person name="Thane N."/>
            <person name="Henke J."/>
            <person name="Wang T."/>
            <person name="Ruppert J."/>
            <person name="Shah N."/>
            <person name="Rotter K."/>
            <person name="Hodges J."/>
            <person name="Ingenthron E."/>
            <person name="Cordes M."/>
            <person name="Kohlberg S."/>
            <person name="Sgro J."/>
            <person name="Delgado B."/>
            <person name="Mead K."/>
            <person name="Chinwalla A."/>
            <person name="Leonard S."/>
            <person name="Crouse K."/>
            <person name="Collura K."/>
            <person name="Kudrna D."/>
            <person name="Currie J."/>
            <person name="He R."/>
            <person name="Angelova A."/>
            <person name="Rajasekar S."/>
            <person name="Mueller T."/>
            <person name="Lomeli R."/>
            <person name="Scara G."/>
            <person name="Ko A."/>
            <person name="Delaney K."/>
            <person name="Wissotski M."/>
            <person name="Lopez G."/>
            <person name="Campos D."/>
            <person name="Braidotti M."/>
            <person name="Ashley E."/>
            <person name="Golser W."/>
            <person name="Kim H."/>
            <person name="Lee S."/>
            <person name="Lin J."/>
            <person name="Dujmic Z."/>
            <person name="Kim W."/>
            <person name="Talag J."/>
            <person name="Zuccolo A."/>
            <person name="Fan C."/>
            <person name="Sebastian A."/>
            <person name="Kramer M."/>
            <person name="Spiegel L."/>
            <person name="Nascimento L."/>
            <person name="Zutavern T."/>
            <person name="Miller B."/>
            <person name="Ambroise C."/>
            <person name="Muller S."/>
            <person name="Spooner W."/>
            <person name="Narechania A."/>
            <person name="Ren L."/>
            <person name="Wei S."/>
            <person name="Kumari S."/>
            <person name="Faga B."/>
            <person name="Levy M.J."/>
            <person name="McMahan L."/>
            <person name="Van Buren P."/>
            <person name="Vaughn M.W."/>
            <person name="Ying K."/>
            <person name="Yeh C.-T."/>
            <person name="Emrich S.J."/>
            <person name="Jia Y."/>
            <person name="Kalyanaraman A."/>
            <person name="Hsia A.-P."/>
            <person name="Barbazuk W.B."/>
            <person name="Baucom R.S."/>
            <person name="Brutnell T.P."/>
            <person name="Carpita N.C."/>
            <person name="Chaparro C."/>
            <person name="Chia J.-M."/>
            <person name="Deragon J.-M."/>
            <person name="Estill J.C."/>
            <person name="Fu Y."/>
            <person name="Jeddeloh J.A."/>
            <person name="Han Y."/>
            <person name="Lee H."/>
            <person name="Li P."/>
            <person name="Lisch D.R."/>
            <person name="Liu S."/>
            <person name="Liu Z."/>
            <person name="Nagel D.H."/>
            <person name="McCann M.C."/>
            <person name="SanMiguel P."/>
            <person name="Myers A.M."/>
            <person name="Nettleton D."/>
            <person name="Nguyen J."/>
            <person name="Penning B.W."/>
            <person name="Ponnala L."/>
            <person name="Schneider K.L."/>
            <person name="Schwartz D.C."/>
            <person name="Sharma A."/>
            <person name="Soderlund C."/>
            <person name="Springer N.M."/>
            <person name="Sun Q."/>
            <person name="Wang H."/>
            <person name="Waterman M."/>
            <person name="Westerman R."/>
            <person name="Wolfgruber T.K."/>
            <person name="Yang L."/>
            <person name="Yu Y."/>
            <person name="Zhang L."/>
            <person name="Zhou S."/>
            <person name="Zhu Q."/>
            <person name="Bennetzen J.L."/>
            <person name="Dawe R.K."/>
            <person name="Jiang J."/>
            <person name="Jiang N."/>
            <person name="Presting G.G."/>
            <person name="Wessler S.R."/>
            <person name="Aluru S."/>
            <person name="Martienssen R.A."/>
            <person name="Clifton S.W."/>
            <person name="McCombie W.R."/>
            <person name="Wing R.A."/>
            <person name="Wilson R.K."/>
        </authorList>
    </citation>
    <scope>NUCLEOTIDE SEQUENCE [LARGE SCALE GENOMIC DNA]</scope>
    <source>
        <strain evidence="4">cv. B73</strain>
    </source>
</reference>
<protein>
    <submittedName>
        <fullName evidence="3">Uncharacterized protein</fullName>
    </submittedName>
</protein>
<reference evidence="3" key="3">
    <citation type="submission" date="2021-05" db="UniProtKB">
        <authorList>
            <consortium name="EnsemblPlants"/>
        </authorList>
    </citation>
    <scope>IDENTIFICATION</scope>
    <source>
        <strain evidence="3">cv. B73</strain>
    </source>
</reference>